<dbReference type="GO" id="GO:0004252">
    <property type="term" value="F:serine-type endopeptidase activity"/>
    <property type="evidence" value="ECO:0007669"/>
    <property type="project" value="InterPro"/>
</dbReference>
<dbReference type="EMBL" id="GL448193">
    <property type="protein sequence ID" value="EFN85160.1"/>
    <property type="molecule type" value="Genomic_DNA"/>
</dbReference>
<evidence type="ECO:0000313" key="6">
    <source>
        <dbReference type="Proteomes" id="UP000008237"/>
    </source>
</evidence>
<dbReference type="PROSITE" id="PS50240">
    <property type="entry name" value="TRYPSIN_DOM"/>
    <property type="match status" value="1"/>
</dbReference>
<sequence length="783" mass="86599">MRSSGGKIRAYERFLTGCVRPHFCETQGQLVWYGDGRVSQAQSNAFPSYKENVVPGQIGQAPFNWDQSQQEAFVGYETHAPSAPQQQHQQQQQQHQQQQQQQQHDSDYVYQPDQTLQSYPNSLNDLTITCRGHNEVCVSKSLCIDGYVHPLKQGFIRPGQVQECKLSHETCCIVRYNLNNSPYGNEQFNTVLKDDQYHQYPEPSLENDQKYVPYGEDNQADVAELNPPLGNDAELQSGTNDRYAIDSAGRPHDNVKAPEEVPIDYNQVPAGSSPQEQFRQGSAVDSEPVSPAANPAASANPPIFQFPVQSGCAAALLCVEEQYCTLEGVISPEPVALTSKQLLRRVPLSSCRNRETGVIGKCCRDPNYVDPWPTGNLPANYTGGFDEQGFPTFLNIAKVRPPTKKPQQPTKTIPKPPVKPPVFPETPRVPEFHEQQPTNVVPDDSNLRPHVLPIPTQVPIAASTPAPFTKKPYETDSSDQQPIALLPQVPRNPCGVRNYDQRPTGFRETDAAFAEIPWQAMVLWSPERKILCSGALVAPDAVLTAASCVSRFSPSEISVKLGEWKLGFELKQEEPLPFEIINVRTIKYHPGYVEGLSSNDTAMLLLEHPASFNLHINTLCLPEDYQVQETSQCIVTGWGKSILQSHYAGAIMHMVDVDLLSHEVCQNRVLGAESPINIANNVICGKAREENNMCQADIGGPLACYDGNGAYHIAGIYSQDTGCLPTNQVATFAPIDLGWVKQTMHLPHGPEPKIDVAQSSIIDEGYDYRKSNLPAGNQYLPPV</sequence>
<dbReference type="Pfam" id="PF18399">
    <property type="entry name" value="CLIP_SPH_Scar"/>
    <property type="match status" value="1"/>
</dbReference>
<feature type="compositionally biased region" description="Low complexity" evidence="3">
    <location>
        <begin position="85"/>
        <end position="103"/>
    </location>
</feature>
<evidence type="ECO:0000256" key="3">
    <source>
        <dbReference type="SAM" id="MobiDB-lite"/>
    </source>
</evidence>
<comment type="similarity">
    <text evidence="2">Belongs to the peptidase S1 family. CLIP subfamily.</text>
</comment>
<feature type="region of interest" description="Disordered" evidence="3">
    <location>
        <begin position="264"/>
        <end position="296"/>
    </location>
</feature>
<dbReference type="InterPro" id="IPR051487">
    <property type="entry name" value="Ser/Thr_Proteases_Immune/Dev"/>
</dbReference>
<feature type="region of interest" description="Disordered" evidence="3">
    <location>
        <begin position="400"/>
        <end position="422"/>
    </location>
</feature>
<dbReference type="InterPro" id="IPR043504">
    <property type="entry name" value="Peptidase_S1_PA_chymotrypsin"/>
</dbReference>
<name>E2BGN2_HARSA</name>
<dbReference type="PRINTS" id="PR00722">
    <property type="entry name" value="CHYMOTRYPSIN"/>
</dbReference>
<evidence type="ECO:0000256" key="2">
    <source>
        <dbReference type="ARBA" id="ARBA00024195"/>
    </source>
</evidence>
<dbReference type="OMA" id="NMCQADI"/>
<keyword evidence="1" id="KW-1015">Disulfide bond</keyword>
<keyword evidence="5" id="KW-0812">Transmembrane</keyword>
<keyword evidence="5" id="KW-0645">Protease</keyword>
<dbReference type="STRING" id="610380.E2BGN2"/>
<dbReference type="InterPro" id="IPR001314">
    <property type="entry name" value="Peptidase_S1A"/>
</dbReference>
<proteinExistence type="inferred from homology"/>
<evidence type="ECO:0000259" key="4">
    <source>
        <dbReference type="PROSITE" id="PS50240"/>
    </source>
</evidence>
<keyword evidence="6" id="KW-1185">Reference proteome</keyword>
<feature type="region of interest" description="Disordered" evidence="3">
    <location>
        <begin position="79"/>
        <end position="106"/>
    </location>
</feature>
<accession>E2BGN2</accession>
<organism evidence="6">
    <name type="scientific">Harpegnathos saltator</name>
    <name type="common">Jerdon's jumping ant</name>
    <dbReference type="NCBI Taxonomy" id="610380"/>
    <lineage>
        <taxon>Eukaryota</taxon>
        <taxon>Metazoa</taxon>
        <taxon>Ecdysozoa</taxon>
        <taxon>Arthropoda</taxon>
        <taxon>Hexapoda</taxon>
        <taxon>Insecta</taxon>
        <taxon>Pterygota</taxon>
        <taxon>Neoptera</taxon>
        <taxon>Endopterygota</taxon>
        <taxon>Hymenoptera</taxon>
        <taxon>Apocrita</taxon>
        <taxon>Aculeata</taxon>
        <taxon>Formicoidea</taxon>
        <taxon>Formicidae</taxon>
        <taxon>Ponerinae</taxon>
        <taxon>Ponerini</taxon>
        <taxon>Harpegnathos</taxon>
    </lineage>
</organism>
<feature type="domain" description="Peptidase S1" evidence="4">
    <location>
        <begin position="503"/>
        <end position="745"/>
    </location>
</feature>
<evidence type="ECO:0000256" key="1">
    <source>
        <dbReference type="ARBA" id="ARBA00023157"/>
    </source>
</evidence>
<dbReference type="InParanoid" id="E2BGN2"/>
<reference evidence="5 6" key="1">
    <citation type="journal article" date="2010" name="Science">
        <title>Genomic comparison of the ants Camponotus floridanus and Harpegnathos saltator.</title>
        <authorList>
            <person name="Bonasio R."/>
            <person name="Zhang G."/>
            <person name="Ye C."/>
            <person name="Mutti N.S."/>
            <person name="Fang X."/>
            <person name="Qin N."/>
            <person name="Donahue G."/>
            <person name="Yang P."/>
            <person name="Li Q."/>
            <person name="Li C."/>
            <person name="Zhang P."/>
            <person name="Huang Z."/>
            <person name="Berger S.L."/>
            <person name="Reinberg D."/>
            <person name="Wang J."/>
            <person name="Liebig J."/>
        </authorList>
    </citation>
    <scope>NUCLEOTIDE SEQUENCE [LARGE SCALE GENOMIC DNA]</scope>
    <source>
        <strain evidence="5 6">R22 G/1</strain>
    </source>
</reference>
<dbReference type="Pfam" id="PF00089">
    <property type="entry name" value="Trypsin"/>
    <property type="match status" value="1"/>
</dbReference>
<dbReference type="InterPro" id="IPR001254">
    <property type="entry name" value="Trypsin_dom"/>
</dbReference>
<keyword evidence="5" id="KW-0472">Membrane</keyword>
<dbReference type="InterPro" id="IPR009003">
    <property type="entry name" value="Peptidase_S1_PA"/>
</dbReference>
<dbReference type="Proteomes" id="UP000008237">
    <property type="component" value="Unassembled WGS sequence"/>
</dbReference>
<dbReference type="AlphaFoldDB" id="E2BGN2"/>
<dbReference type="SMART" id="SM00020">
    <property type="entry name" value="Tryp_SPc"/>
    <property type="match status" value="1"/>
</dbReference>
<protein>
    <submittedName>
        <fullName evidence="5">Transmembrane protease, serine 9</fullName>
    </submittedName>
</protein>
<dbReference type="OrthoDB" id="10064156at2759"/>
<evidence type="ECO:0000313" key="5">
    <source>
        <dbReference type="EMBL" id="EFN85160.1"/>
    </source>
</evidence>
<dbReference type="GO" id="GO:0006508">
    <property type="term" value="P:proteolysis"/>
    <property type="evidence" value="ECO:0007669"/>
    <property type="project" value="UniProtKB-KW"/>
</dbReference>
<dbReference type="FunCoup" id="E2BGN2">
    <property type="interactions" value="1"/>
</dbReference>
<dbReference type="PANTHER" id="PTHR24256">
    <property type="entry name" value="TRYPTASE-RELATED"/>
    <property type="match status" value="1"/>
</dbReference>
<keyword evidence="5" id="KW-0378">Hydrolase</keyword>
<dbReference type="Gene3D" id="2.40.10.10">
    <property type="entry name" value="Trypsin-like serine proteases"/>
    <property type="match status" value="2"/>
</dbReference>
<dbReference type="InterPro" id="IPR040973">
    <property type="entry name" value="CLIP_SPH_Scar"/>
</dbReference>
<dbReference type="CDD" id="cd00190">
    <property type="entry name" value="Tryp_SPc"/>
    <property type="match status" value="1"/>
</dbReference>
<dbReference type="SUPFAM" id="SSF50494">
    <property type="entry name" value="Trypsin-like serine proteases"/>
    <property type="match status" value="1"/>
</dbReference>
<feature type="compositionally biased region" description="Polar residues" evidence="3">
    <location>
        <begin position="269"/>
        <end position="280"/>
    </location>
</feature>
<gene>
    <name evidence="5" type="ORF">EAI_01244</name>
</gene>